<feature type="transmembrane region" description="Helical" evidence="7">
    <location>
        <begin position="227"/>
        <end position="252"/>
    </location>
</feature>
<gene>
    <name evidence="9" type="ORF">FKZ61_08080</name>
</gene>
<dbReference type="EMBL" id="VIGC01000008">
    <property type="protein sequence ID" value="TQE96436.1"/>
    <property type="molecule type" value="Genomic_DNA"/>
</dbReference>
<dbReference type="OrthoDB" id="9806409at2"/>
<reference evidence="9 10" key="1">
    <citation type="submission" date="2019-06" db="EMBL/GenBank/DDBJ databases">
        <title>Genome sequence of Litorilinea aerophila BAA-2444.</title>
        <authorList>
            <person name="Maclea K.S."/>
            <person name="Maurais E.G."/>
            <person name="Iannazzi L.C."/>
        </authorList>
    </citation>
    <scope>NUCLEOTIDE SEQUENCE [LARGE SCALE GENOMIC DNA]</scope>
    <source>
        <strain evidence="9 10">ATCC BAA-2444</strain>
    </source>
</reference>
<keyword evidence="6 7" id="KW-0472">Membrane</keyword>
<dbReference type="CDD" id="cd06261">
    <property type="entry name" value="TM_PBP2"/>
    <property type="match status" value="1"/>
</dbReference>
<feature type="transmembrane region" description="Helical" evidence="7">
    <location>
        <begin position="130"/>
        <end position="152"/>
    </location>
</feature>
<name>A0A540VI30_9CHLR</name>
<evidence type="ECO:0000256" key="6">
    <source>
        <dbReference type="ARBA" id="ARBA00023136"/>
    </source>
</evidence>
<dbReference type="InterPro" id="IPR045621">
    <property type="entry name" value="BPD_transp_1_N"/>
</dbReference>
<evidence type="ECO:0000313" key="10">
    <source>
        <dbReference type="Proteomes" id="UP000317371"/>
    </source>
</evidence>
<dbReference type="InterPro" id="IPR000515">
    <property type="entry name" value="MetI-like"/>
</dbReference>
<evidence type="ECO:0000259" key="8">
    <source>
        <dbReference type="PROSITE" id="PS50928"/>
    </source>
</evidence>
<keyword evidence="3" id="KW-1003">Cell membrane</keyword>
<dbReference type="PROSITE" id="PS50928">
    <property type="entry name" value="ABC_TM1"/>
    <property type="match status" value="1"/>
</dbReference>
<comment type="caution">
    <text evidence="9">The sequence shown here is derived from an EMBL/GenBank/DDBJ whole genome shotgun (WGS) entry which is preliminary data.</text>
</comment>
<comment type="similarity">
    <text evidence="7">Belongs to the binding-protein-dependent transport system permease family.</text>
</comment>
<dbReference type="AlphaFoldDB" id="A0A540VI30"/>
<feature type="transmembrane region" description="Helical" evidence="7">
    <location>
        <begin position="12"/>
        <end position="31"/>
    </location>
</feature>
<dbReference type="SUPFAM" id="SSF161098">
    <property type="entry name" value="MetI-like"/>
    <property type="match status" value="1"/>
</dbReference>
<dbReference type="Proteomes" id="UP000317371">
    <property type="component" value="Unassembled WGS sequence"/>
</dbReference>
<accession>A0A540VI30</accession>
<dbReference type="Pfam" id="PF19300">
    <property type="entry name" value="BPD_transp_1_N"/>
    <property type="match status" value="1"/>
</dbReference>
<sequence length="306" mass="33838">MSRYLVQRLQHLAWVLFAVSLLVFLLIYLSGDPATLLAPLDAKPEDVARIRQLYGLDQPILVQYWRFLVQAVQGDLGESFRYHQPALTLVLQKLPATVQLALFSLGLTVLVGIPLGVLAGTRPNSLVDWIASLITFVGISIPSFWLGILLILAFADRLRWLPSSGAGTWRHLLLPGITLSLYSIGLVSRLVRSTLIDVLQHDYIRTARAKGLGERLVLYRHALRNTLIPTVTVLGLQLGGLLGGSVVVESVFAWPGVGWLMLQGIQNRDLPLVRAVVLVVGLAFVLINLTVDLIYTLIDPRIRHET</sequence>
<feature type="transmembrane region" description="Helical" evidence="7">
    <location>
        <begin position="172"/>
        <end position="191"/>
    </location>
</feature>
<evidence type="ECO:0000256" key="4">
    <source>
        <dbReference type="ARBA" id="ARBA00022692"/>
    </source>
</evidence>
<comment type="subcellular location">
    <subcellularLocation>
        <location evidence="1 7">Cell membrane</location>
        <topology evidence="1 7">Multi-pass membrane protein</topology>
    </subcellularLocation>
</comment>
<evidence type="ECO:0000313" key="9">
    <source>
        <dbReference type="EMBL" id="TQE96436.1"/>
    </source>
</evidence>
<dbReference type="GO" id="GO:0005886">
    <property type="term" value="C:plasma membrane"/>
    <property type="evidence" value="ECO:0007669"/>
    <property type="project" value="UniProtKB-SubCell"/>
</dbReference>
<keyword evidence="2 7" id="KW-0813">Transport</keyword>
<dbReference type="Pfam" id="PF00528">
    <property type="entry name" value="BPD_transp_1"/>
    <property type="match status" value="1"/>
</dbReference>
<keyword evidence="10" id="KW-1185">Reference proteome</keyword>
<feature type="transmembrane region" description="Helical" evidence="7">
    <location>
        <begin position="272"/>
        <end position="298"/>
    </location>
</feature>
<organism evidence="9 10">
    <name type="scientific">Litorilinea aerophila</name>
    <dbReference type="NCBI Taxonomy" id="1204385"/>
    <lineage>
        <taxon>Bacteria</taxon>
        <taxon>Bacillati</taxon>
        <taxon>Chloroflexota</taxon>
        <taxon>Caldilineae</taxon>
        <taxon>Caldilineales</taxon>
        <taxon>Caldilineaceae</taxon>
        <taxon>Litorilinea</taxon>
    </lineage>
</organism>
<keyword evidence="5 7" id="KW-1133">Transmembrane helix</keyword>
<dbReference type="RefSeq" id="WP_141609581.1">
    <property type="nucleotide sequence ID" value="NZ_VIGC02000008.1"/>
</dbReference>
<dbReference type="GO" id="GO:0055085">
    <property type="term" value="P:transmembrane transport"/>
    <property type="evidence" value="ECO:0007669"/>
    <property type="project" value="InterPro"/>
</dbReference>
<evidence type="ECO:0000256" key="3">
    <source>
        <dbReference type="ARBA" id="ARBA00022475"/>
    </source>
</evidence>
<evidence type="ECO:0000256" key="1">
    <source>
        <dbReference type="ARBA" id="ARBA00004651"/>
    </source>
</evidence>
<evidence type="ECO:0000256" key="5">
    <source>
        <dbReference type="ARBA" id="ARBA00022989"/>
    </source>
</evidence>
<proteinExistence type="inferred from homology"/>
<dbReference type="InterPro" id="IPR035906">
    <property type="entry name" value="MetI-like_sf"/>
</dbReference>
<dbReference type="PANTHER" id="PTHR43163">
    <property type="entry name" value="DIPEPTIDE TRANSPORT SYSTEM PERMEASE PROTEIN DPPB-RELATED"/>
    <property type="match status" value="1"/>
</dbReference>
<keyword evidence="4 7" id="KW-0812">Transmembrane</keyword>
<dbReference type="PANTHER" id="PTHR43163:SF6">
    <property type="entry name" value="DIPEPTIDE TRANSPORT SYSTEM PERMEASE PROTEIN DPPB-RELATED"/>
    <property type="match status" value="1"/>
</dbReference>
<evidence type="ECO:0000256" key="2">
    <source>
        <dbReference type="ARBA" id="ARBA00022448"/>
    </source>
</evidence>
<dbReference type="Gene3D" id="1.10.3720.10">
    <property type="entry name" value="MetI-like"/>
    <property type="match status" value="1"/>
</dbReference>
<evidence type="ECO:0000256" key="7">
    <source>
        <dbReference type="RuleBase" id="RU363032"/>
    </source>
</evidence>
<feature type="transmembrane region" description="Helical" evidence="7">
    <location>
        <begin position="96"/>
        <end position="118"/>
    </location>
</feature>
<dbReference type="InParanoid" id="A0A540VI30"/>
<feature type="domain" description="ABC transmembrane type-1" evidence="8">
    <location>
        <begin position="94"/>
        <end position="295"/>
    </location>
</feature>
<protein>
    <submittedName>
        <fullName evidence="9">ABC transporter permease</fullName>
    </submittedName>
</protein>